<comment type="subcellular location">
    <subcellularLocation>
        <location evidence="1">Membrane</location>
        <topology evidence="1">Multi-pass membrane protein</topology>
    </subcellularLocation>
</comment>
<keyword evidence="2" id="KW-0812">Transmembrane</keyword>
<evidence type="ECO:0000256" key="3">
    <source>
        <dbReference type="ARBA" id="ARBA00022989"/>
    </source>
</evidence>
<dbReference type="Proteomes" id="UP000239239">
    <property type="component" value="Unassembled WGS sequence"/>
</dbReference>
<comment type="caution">
    <text evidence="5">The sequence shown here is derived from an EMBL/GenBank/DDBJ whole genome shotgun (WGS) entry which is preliminary data.</text>
</comment>
<dbReference type="OrthoDB" id="5646413at2"/>
<gene>
    <name evidence="5" type="ORF">C3928_00450</name>
</gene>
<evidence type="ECO:0000256" key="2">
    <source>
        <dbReference type="ARBA" id="ARBA00022692"/>
    </source>
</evidence>
<reference evidence="5 6" key="1">
    <citation type="submission" date="2018-02" db="EMBL/GenBank/DDBJ databases">
        <title>Draft genome sequences of four Legionella pneumophila clinical strains isolated in Ontario.</title>
        <authorList>
            <person name="Fortuna A."/>
            <person name="Ramnarine R."/>
            <person name="Li A."/>
            <person name="Frantz C."/>
            <person name="Mallo G."/>
        </authorList>
    </citation>
    <scope>NUCLEOTIDE SEQUENCE [LARGE SCALE GENOMIC DNA]</scope>
    <source>
        <strain evidence="5 6">LG61</strain>
    </source>
</reference>
<dbReference type="InterPro" id="IPR049453">
    <property type="entry name" value="Memb_transporter_dom"/>
</dbReference>
<proteinExistence type="predicted"/>
<accession>A0A2S6F964</accession>
<organism evidence="5 6">
    <name type="scientific">Legionella pneumophila</name>
    <dbReference type="NCBI Taxonomy" id="446"/>
    <lineage>
        <taxon>Bacteria</taxon>
        <taxon>Pseudomonadati</taxon>
        <taxon>Pseudomonadota</taxon>
        <taxon>Gammaproteobacteria</taxon>
        <taxon>Legionellales</taxon>
        <taxon>Legionellaceae</taxon>
        <taxon>Legionella</taxon>
    </lineage>
</organism>
<protein>
    <submittedName>
        <fullName evidence="5">FUSC family protein</fullName>
    </submittedName>
</protein>
<name>A0A2S6F964_LEGPN</name>
<dbReference type="Pfam" id="PF13515">
    <property type="entry name" value="FUSC_2"/>
    <property type="match status" value="1"/>
</dbReference>
<dbReference type="AlphaFoldDB" id="A0A2S6F964"/>
<keyword evidence="4" id="KW-0472">Membrane</keyword>
<evidence type="ECO:0000313" key="5">
    <source>
        <dbReference type="EMBL" id="PPK33993.1"/>
    </source>
</evidence>
<evidence type="ECO:0000313" key="6">
    <source>
        <dbReference type="Proteomes" id="UP000239239"/>
    </source>
</evidence>
<keyword evidence="3" id="KW-1133">Transmembrane helix</keyword>
<sequence length="305" mass="35707">MELLMRRWLGVQAFSYLELRCIQISTVFAFTIFVQEWLRYPRAGWTGFAVMMIYAGFDNGTTIFRTYHRFLGVLLGLFTGYLLWFIGHLDYRTLILIMPLMVFFAFFLVGRAYSVPTVFTVNVSVIGSGYFSTEDTLPVFYFIIDYTVCTLIAFTIILGFEYFWFRHYGLMQRFIKSTQAEVIDDLYRLVRLLNQGKIKKTEWFQACIKLTDSLFEVNKLITNSQFLISSEHAVGDEFNQFVELANRIFIGLKALYMAYYTKHYHTFNYYQLFQQVQKDLVHLKDFVAGEQTIDLSEGVKNATSG</sequence>
<dbReference type="EMBL" id="PQWY01000001">
    <property type="protein sequence ID" value="PPK33993.1"/>
    <property type="molecule type" value="Genomic_DNA"/>
</dbReference>
<evidence type="ECO:0000256" key="4">
    <source>
        <dbReference type="ARBA" id="ARBA00023136"/>
    </source>
</evidence>
<dbReference type="GO" id="GO:0016020">
    <property type="term" value="C:membrane"/>
    <property type="evidence" value="ECO:0007669"/>
    <property type="project" value="UniProtKB-SubCell"/>
</dbReference>
<evidence type="ECO:0000256" key="1">
    <source>
        <dbReference type="ARBA" id="ARBA00004141"/>
    </source>
</evidence>